<reference evidence="7" key="1">
    <citation type="submission" date="2017-05" db="EMBL/GenBank/DDBJ databases">
        <authorList>
            <person name="Varghese N."/>
            <person name="Submissions S."/>
        </authorList>
    </citation>
    <scope>NUCLEOTIDE SEQUENCE</scope>
    <source>
        <strain evidence="7">Su22</strain>
    </source>
</reference>
<feature type="transmembrane region" description="Helical" evidence="6">
    <location>
        <begin position="146"/>
        <end position="167"/>
    </location>
</feature>
<organism evidence="7 8">
    <name type="scientific">Anoxynatronum buryatiense</name>
    <dbReference type="NCBI Taxonomy" id="489973"/>
    <lineage>
        <taxon>Bacteria</taxon>
        <taxon>Bacillati</taxon>
        <taxon>Bacillota</taxon>
        <taxon>Clostridia</taxon>
        <taxon>Eubacteriales</taxon>
        <taxon>Clostridiaceae</taxon>
        <taxon>Anoxynatronum</taxon>
    </lineage>
</organism>
<feature type="transmembrane region" description="Helical" evidence="6">
    <location>
        <begin position="41"/>
        <end position="61"/>
    </location>
</feature>
<accession>A0AA46AJU2</accession>
<dbReference type="GO" id="GO:0005886">
    <property type="term" value="C:plasma membrane"/>
    <property type="evidence" value="ECO:0007669"/>
    <property type="project" value="UniProtKB-SubCell"/>
</dbReference>
<evidence type="ECO:0000256" key="3">
    <source>
        <dbReference type="ARBA" id="ARBA00022692"/>
    </source>
</evidence>
<dbReference type="InterPro" id="IPR001123">
    <property type="entry name" value="LeuE-type"/>
</dbReference>
<feature type="transmembrane region" description="Helical" evidence="6">
    <location>
        <begin position="173"/>
        <end position="196"/>
    </location>
</feature>
<evidence type="ECO:0000256" key="1">
    <source>
        <dbReference type="ARBA" id="ARBA00004651"/>
    </source>
</evidence>
<dbReference type="PANTHER" id="PTHR30086:SF20">
    <property type="entry name" value="ARGININE EXPORTER PROTEIN ARGO-RELATED"/>
    <property type="match status" value="1"/>
</dbReference>
<feature type="transmembrane region" description="Helical" evidence="6">
    <location>
        <begin position="114"/>
        <end position="134"/>
    </location>
</feature>
<dbReference type="Pfam" id="PF01810">
    <property type="entry name" value="LysE"/>
    <property type="match status" value="1"/>
</dbReference>
<dbReference type="RefSeq" id="WP_283409954.1">
    <property type="nucleotide sequence ID" value="NZ_FXUF01000011.1"/>
</dbReference>
<sequence length="222" mass="23699">MVIRGFKFGMLLQIAVGPICLFVFQTAVTHGFPAAMAGVTGVTLIDALFILAAIRGLGTLLQRNNRIKKALQTIGAVILIVFGISIIAGAFGFSVIPSVTFLSLSTVTHPFLKALLLTLSNPLTILFWAGVFSTKMIEEELRLGDMYLFGFGAVLSTVLFLSLVAAIGHSVNAFLPAALLTGLNVFIGLVLIFLGIRAFRSASNKKWPAGCDPAETVCPRER</sequence>
<comment type="subcellular location">
    <subcellularLocation>
        <location evidence="1">Cell membrane</location>
        <topology evidence="1">Multi-pass membrane protein</topology>
    </subcellularLocation>
</comment>
<keyword evidence="4 6" id="KW-1133">Transmembrane helix</keyword>
<dbReference type="PANTHER" id="PTHR30086">
    <property type="entry name" value="ARGININE EXPORTER PROTEIN ARGO"/>
    <property type="match status" value="1"/>
</dbReference>
<dbReference type="Proteomes" id="UP001158066">
    <property type="component" value="Unassembled WGS sequence"/>
</dbReference>
<evidence type="ECO:0000256" key="2">
    <source>
        <dbReference type="ARBA" id="ARBA00022475"/>
    </source>
</evidence>
<dbReference type="EMBL" id="FXUF01000011">
    <property type="protein sequence ID" value="SMP63487.1"/>
    <property type="molecule type" value="Genomic_DNA"/>
</dbReference>
<comment type="caution">
    <text evidence="7">The sequence shown here is derived from an EMBL/GenBank/DDBJ whole genome shotgun (WGS) entry which is preliminary data.</text>
</comment>
<evidence type="ECO:0000256" key="5">
    <source>
        <dbReference type="ARBA" id="ARBA00023136"/>
    </source>
</evidence>
<evidence type="ECO:0000256" key="6">
    <source>
        <dbReference type="SAM" id="Phobius"/>
    </source>
</evidence>
<keyword evidence="8" id="KW-1185">Reference proteome</keyword>
<dbReference type="AlphaFoldDB" id="A0AA46AJU2"/>
<evidence type="ECO:0000256" key="4">
    <source>
        <dbReference type="ARBA" id="ARBA00022989"/>
    </source>
</evidence>
<feature type="transmembrane region" description="Helical" evidence="6">
    <location>
        <begin position="73"/>
        <end position="94"/>
    </location>
</feature>
<keyword evidence="3 6" id="KW-0812">Transmembrane</keyword>
<evidence type="ECO:0000313" key="8">
    <source>
        <dbReference type="Proteomes" id="UP001158066"/>
    </source>
</evidence>
<protein>
    <submittedName>
        <fullName evidence="7">Threonine/homoserine/homoserine lactone efflux protein</fullName>
    </submittedName>
</protein>
<proteinExistence type="predicted"/>
<gene>
    <name evidence="7" type="ORF">SAMN06296020_11131</name>
</gene>
<evidence type="ECO:0000313" key="7">
    <source>
        <dbReference type="EMBL" id="SMP63487.1"/>
    </source>
</evidence>
<name>A0AA46AJU2_9CLOT</name>
<keyword evidence="5 6" id="KW-0472">Membrane</keyword>
<keyword evidence="2" id="KW-1003">Cell membrane</keyword>
<dbReference type="GO" id="GO:0015171">
    <property type="term" value="F:amino acid transmembrane transporter activity"/>
    <property type="evidence" value="ECO:0007669"/>
    <property type="project" value="TreeGrafter"/>
</dbReference>